<reference evidence="6" key="1">
    <citation type="submission" date="2023-04" db="EMBL/GenBank/DDBJ databases">
        <title>Phytophthora lilii NBRC 32176.</title>
        <authorList>
            <person name="Ichikawa N."/>
            <person name="Sato H."/>
            <person name="Tonouchi N."/>
        </authorList>
    </citation>
    <scope>NUCLEOTIDE SEQUENCE</scope>
    <source>
        <strain evidence="6">NBRC 32176</strain>
    </source>
</reference>
<keyword evidence="7" id="KW-1185">Reference proteome</keyword>
<dbReference type="PANTHER" id="PTHR33657:SF8">
    <property type="entry name" value="DOMAIN PROTEIN, PUTATIVE (AFU_ORTHOLOGUE AFUA_5G00600)-RELATED"/>
    <property type="match status" value="1"/>
</dbReference>
<name>A0A9W6XJ65_9STRA</name>
<sequence length="173" mass="19086">MNFLAIVVVFVASIARVQARSAAVPHDEVQPFAQPVPTTDAQKAAVNKVLEWGGAQNLRCKGSPFGSQVYARSAWVENKWAIMYAWYFPKGTAPLNFGFFGHRHNWEIAIVWLTNPTANSTILGVSLSAAIGWSKEAPPKEKYLDGDSLKVAYYYSHLLGTTALEYTEDAGEF</sequence>
<keyword evidence="4" id="KW-0843">Virulence</keyword>
<dbReference type="AlphaFoldDB" id="A0A9W6XJ65"/>
<dbReference type="PANTHER" id="PTHR33657">
    <property type="entry name" value="DOMAIN PROTEIN, PUTATIVE (AFU_ORTHOLOGUE AFUA_5G00600)-RELATED"/>
    <property type="match status" value="1"/>
</dbReference>
<dbReference type="EMBL" id="BSXW01001863">
    <property type="protein sequence ID" value="GMF39585.1"/>
    <property type="molecule type" value="Genomic_DNA"/>
</dbReference>
<feature type="signal peptide" evidence="5">
    <location>
        <begin position="1"/>
        <end position="19"/>
    </location>
</feature>
<comment type="subcellular location">
    <subcellularLocation>
        <location evidence="1">Secreted</location>
    </subcellularLocation>
</comment>
<proteinExistence type="inferred from homology"/>
<evidence type="ECO:0000313" key="6">
    <source>
        <dbReference type="EMBL" id="GMF39585.1"/>
    </source>
</evidence>
<dbReference type="GO" id="GO:0005576">
    <property type="term" value="C:extracellular region"/>
    <property type="evidence" value="ECO:0007669"/>
    <property type="project" value="UniProtKB-SubCell"/>
</dbReference>
<evidence type="ECO:0000256" key="2">
    <source>
        <dbReference type="ARBA" id="ARBA00009520"/>
    </source>
</evidence>
<evidence type="ECO:0000256" key="5">
    <source>
        <dbReference type="SAM" id="SignalP"/>
    </source>
</evidence>
<evidence type="ECO:0000256" key="4">
    <source>
        <dbReference type="ARBA" id="ARBA00023026"/>
    </source>
</evidence>
<protein>
    <submittedName>
        <fullName evidence="6">Unnamed protein product</fullName>
    </submittedName>
</protein>
<accession>A0A9W6XJ65</accession>
<dbReference type="Pfam" id="PF05630">
    <property type="entry name" value="NPP1"/>
    <property type="match status" value="1"/>
</dbReference>
<dbReference type="Proteomes" id="UP001165083">
    <property type="component" value="Unassembled WGS sequence"/>
</dbReference>
<organism evidence="6 7">
    <name type="scientific">Phytophthora lilii</name>
    <dbReference type="NCBI Taxonomy" id="2077276"/>
    <lineage>
        <taxon>Eukaryota</taxon>
        <taxon>Sar</taxon>
        <taxon>Stramenopiles</taxon>
        <taxon>Oomycota</taxon>
        <taxon>Peronosporomycetes</taxon>
        <taxon>Peronosporales</taxon>
        <taxon>Peronosporaceae</taxon>
        <taxon>Phytophthora</taxon>
    </lineage>
</organism>
<comment type="caution">
    <text evidence="6">The sequence shown here is derived from an EMBL/GenBank/DDBJ whole genome shotgun (WGS) entry which is preliminary data.</text>
</comment>
<evidence type="ECO:0000256" key="3">
    <source>
        <dbReference type="ARBA" id="ARBA00022525"/>
    </source>
</evidence>
<gene>
    <name evidence="6" type="ORF">Plil01_001633800</name>
</gene>
<comment type="similarity">
    <text evidence="2">Belongs to the Necrosis inducing protein (NPP1) family.</text>
</comment>
<evidence type="ECO:0000256" key="1">
    <source>
        <dbReference type="ARBA" id="ARBA00004613"/>
    </source>
</evidence>
<keyword evidence="5" id="KW-0732">Signal</keyword>
<keyword evidence="3" id="KW-0964">Secreted</keyword>
<evidence type="ECO:0000313" key="7">
    <source>
        <dbReference type="Proteomes" id="UP001165083"/>
    </source>
</evidence>
<dbReference type="OrthoDB" id="89086at2759"/>
<dbReference type="InterPro" id="IPR008701">
    <property type="entry name" value="NPP1"/>
</dbReference>
<feature type="chain" id="PRO_5040737612" evidence="5">
    <location>
        <begin position="20"/>
        <end position="173"/>
    </location>
</feature>